<dbReference type="RefSeq" id="WP_009520399.1">
    <property type="nucleotide sequence ID" value="NZ_CCAE010000012.1"/>
</dbReference>
<evidence type="ECO:0000313" key="2">
    <source>
        <dbReference type="EMBL" id="CDN87555.1"/>
    </source>
</evidence>
<organism evidence="2 3">
    <name type="scientific">Hydrogenophaga intermedia</name>
    <dbReference type="NCBI Taxonomy" id="65786"/>
    <lineage>
        <taxon>Bacteria</taxon>
        <taxon>Pseudomonadati</taxon>
        <taxon>Pseudomonadota</taxon>
        <taxon>Betaproteobacteria</taxon>
        <taxon>Burkholderiales</taxon>
        <taxon>Comamonadaceae</taxon>
        <taxon>Hydrogenophaga</taxon>
    </lineage>
</organism>
<accession>A0A1L1PQF7</accession>
<dbReference type="CDD" id="cd12108">
    <property type="entry name" value="Hr-like"/>
    <property type="match status" value="1"/>
</dbReference>
<dbReference type="AlphaFoldDB" id="A0A1L1PQF7"/>
<dbReference type="InterPro" id="IPR012312">
    <property type="entry name" value="Hemerythrin-like"/>
</dbReference>
<dbReference type="Proteomes" id="UP000028878">
    <property type="component" value="Unassembled WGS sequence"/>
</dbReference>
<gene>
    <name evidence="2" type="ORF">BN948_01977</name>
</gene>
<sequence length="184" mass="20188">MVLRIALPGQARDTATTEVPLEMLSACHGRVQTQCETLRRLCAHLPAQGADHAAVEAAEAVLRYFRQAAPHHHADEEVDLFPALLDAAGEVDHAAVRRLTRSLIEDHRALEDLWRRLEAQLECVRGGDGPALSGDTVEAFVSAYVTHIEREERELLPMAAHLLGDATLARIGAAMRERRGIEAP</sequence>
<reference evidence="3" key="1">
    <citation type="submission" date="2014-11" db="EMBL/GenBank/DDBJ databases">
        <title>Draft genome sequence of Hydrogenophaga intermedia S1.</title>
        <authorList>
            <person name="Gan H.M."/>
            <person name="Chew T.H."/>
            <person name="Stolz A."/>
        </authorList>
    </citation>
    <scope>NUCLEOTIDE SEQUENCE [LARGE SCALE GENOMIC DNA]</scope>
    <source>
        <strain evidence="3">S1</strain>
    </source>
</reference>
<dbReference type="EMBL" id="CCAE010000012">
    <property type="protein sequence ID" value="CDN87555.1"/>
    <property type="molecule type" value="Genomic_DNA"/>
</dbReference>
<evidence type="ECO:0000259" key="1">
    <source>
        <dbReference type="Pfam" id="PF01814"/>
    </source>
</evidence>
<feature type="domain" description="Hemerythrin-like" evidence="1">
    <location>
        <begin position="20"/>
        <end position="159"/>
    </location>
</feature>
<protein>
    <submittedName>
        <fullName evidence="2">Hemerythrin HHE cation binding domain protein</fullName>
    </submittedName>
</protein>
<evidence type="ECO:0000313" key="3">
    <source>
        <dbReference type="Proteomes" id="UP000028878"/>
    </source>
</evidence>
<dbReference type="Gene3D" id="1.20.120.520">
    <property type="entry name" value="nmb1532 protein domain like"/>
    <property type="match status" value="1"/>
</dbReference>
<proteinExistence type="predicted"/>
<name>A0A1L1PQF7_HYDIT</name>
<dbReference type="Pfam" id="PF01814">
    <property type="entry name" value="Hemerythrin"/>
    <property type="match status" value="1"/>
</dbReference>
<keyword evidence="3" id="KW-1185">Reference proteome</keyword>